<dbReference type="InterPro" id="IPR047596">
    <property type="entry name" value="OMPdecase_bac"/>
</dbReference>
<dbReference type="STRING" id="2518989.IMCC3088_591"/>
<reference evidence="13 14" key="1">
    <citation type="journal article" date="2011" name="J. Bacteriol.">
        <title>Genome sequence of strain IMCC3088, a proteorhodopsin-containing marine bacterium belonging to the OM60/NOR5 clade.</title>
        <authorList>
            <person name="Jang Y."/>
            <person name="Oh H.M."/>
            <person name="Kang I."/>
            <person name="Lee K."/>
            <person name="Yang S.J."/>
            <person name="Cho J.C."/>
        </authorList>
    </citation>
    <scope>NUCLEOTIDE SEQUENCE [LARGE SCALE GENOMIC DNA]</scope>
    <source>
        <strain evidence="13 14">IMCC3088</strain>
    </source>
</reference>
<evidence type="ECO:0000256" key="1">
    <source>
        <dbReference type="ARBA" id="ARBA00002356"/>
    </source>
</evidence>
<comment type="function">
    <text evidence="1 9">Catalyzes the decarboxylation of orotidine 5'-monophosphate (OMP) to uridine 5'-monophosphate (UMP).</text>
</comment>
<evidence type="ECO:0000313" key="14">
    <source>
        <dbReference type="Proteomes" id="UP000005615"/>
    </source>
</evidence>
<dbReference type="InterPro" id="IPR014732">
    <property type="entry name" value="OMPdecase"/>
</dbReference>
<dbReference type="PROSITE" id="PS00156">
    <property type="entry name" value="OMPDECASE"/>
    <property type="match status" value="1"/>
</dbReference>
<evidence type="ECO:0000256" key="6">
    <source>
        <dbReference type="ARBA" id="ARBA00023239"/>
    </source>
</evidence>
<evidence type="ECO:0000256" key="11">
    <source>
        <dbReference type="PIRSR" id="PIRSR614732-2"/>
    </source>
</evidence>
<feature type="binding site" evidence="9">
    <location>
        <begin position="63"/>
        <end position="72"/>
    </location>
    <ligand>
        <name>substrate</name>
    </ligand>
</feature>
<dbReference type="InterPro" id="IPR011060">
    <property type="entry name" value="RibuloseP-bd_barrel"/>
</dbReference>
<dbReference type="InterPro" id="IPR018089">
    <property type="entry name" value="OMPdecase_AS"/>
</dbReference>
<dbReference type="GO" id="GO:0006207">
    <property type="term" value="P:'de novo' pyrimidine nucleobase biosynthetic process"/>
    <property type="evidence" value="ECO:0007669"/>
    <property type="project" value="InterPro"/>
</dbReference>
<evidence type="ECO:0000256" key="3">
    <source>
        <dbReference type="ARBA" id="ARBA00011738"/>
    </source>
</evidence>
<dbReference type="PANTHER" id="PTHR32119:SF2">
    <property type="entry name" value="OROTIDINE 5'-PHOSPHATE DECARBOXYLASE"/>
    <property type="match status" value="1"/>
</dbReference>
<dbReference type="NCBIfam" id="TIGR01740">
    <property type="entry name" value="pyrF"/>
    <property type="match status" value="1"/>
</dbReference>
<feature type="active site" description="For OMPdecase activity" evidence="10">
    <location>
        <position position="63"/>
    </location>
</feature>
<dbReference type="OrthoDB" id="9806203at2"/>
<organism evidence="13 14">
    <name type="scientific">Aequoribacter fuscus</name>
    <dbReference type="NCBI Taxonomy" id="2518989"/>
    <lineage>
        <taxon>Bacteria</taxon>
        <taxon>Pseudomonadati</taxon>
        <taxon>Pseudomonadota</taxon>
        <taxon>Gammaproteobacteria</taxon>
        <taxon>Cellvibrionales</taxon>
        <taxon>Halieaceae</taxon>
        <taxon>Aequoribacter</taxon>
    </lineage>
</organism>
<feature type="binding site" evidence="9 11">
    <location>
        <position position="122"/>
    </location>
    <ligand>
        <name>substrate</name>
    </ligand>
</feature>
<sequence>MSSANTKPIIVALDFSSQATCLSLVDQLDPALCRLKVGKEMFTHYGPMWVETLQERGFEIFLDLKFHDIPNTVAAALRVAADLGVWMVNVHASGGRKMLTASADALAAYQQRPLLTAVTVLTSLSDEELAEVGIAGSAQEQVQRLAALSVDCGVDGVVCSALEAPLVKSVCGGSFLTVTPGIRPLGADLGDQTRVMTPEQAVVNGVDYMVIGRPITQSADPIATLNSIYTSLGL</sequence>
<dbReference type="AlphaFoldDB" id="F3KZX9"/>
<feature type="active site" description="For OMPdecase activity" evidence="10">
    <location>
        <position position="65"/>
    </location>
</feature>
<dbReference type="InterPro" id="IPR001754">
    <property type="entry name" value="OMPdeCOase_dom"/>
</dbReference>
<dbReference type="PANTHER" id="PTHR32119">
    <property type="entry name" value="OROTIDINE 5'-PHOSPHATE DECARBOXYLASE"/>
    <property type="match status" value="1"/>
</dbReference>
<dbReference type="SUPFAM" id="SSF51366">
    <property type="entry name" value="Ribulose-phoshate binding barrel"/>
    <property type="match status" value="1"/>
</dbReference>
<comment type="subunit">
    <text evidence="3 9">Homodimer.</text>
</comment>
<dbReference type="EC" id="4.1.1.23" evidence="9"/>
<keyword evidence="5 9" id="KW-0665">Pyrimidine biosynthesis</keyword>
<dbReference type="eggNOG" id="COG0284">
    <property type="taxonomic scope" value="Bacteria"/>
</dbReference>
<evidence type="ECO:0000256" key="10">
    <source>
        <dbReference type="PIRSR" id="PIRSR614732-1"/>
    </source>
</evidence>
<dbReference type="Pfam" id="PF00215">
    <property type="entry name" value="OMPdecase"/>
    <property type="match status" value="1"/>
</dbReference>
<feature type="binding site" evidence="9 11">
    <location>
        <position position="183"/>
    </location>
    <ligand>
        <name>substrate</name>
    </ligand>
</feature>
<dbReference type="SMART" id="SM00934">
    <property type="entry name" value="OMPdecase"/>
    <property type="match status" value="1"/>
</dbReference>
<evidence type="ECO:0000256" key="5">
    <source>
        <dbReference type="ARBA" id="ARBA00022975"/>
    </source>
</evidence>
<evidence type="ECO:0000256" key="4">
    <source>
        <dbReference type="ARBA" id="ARBA00022793"/>
    </source>
</evidence>
<dbReference type="UniPathway" id="UPA00070">
    <property type="reaction ID" value="UER00120"/>
</dbReference>
<dbReference type="EMBL" id="AEIG01000016">
    <property type="protein sequence ID" value="EGG30345.1"/>
    <property type="molecule type" value="Genomic_DNA"/>
</dbReference>
<comment type="pathway">
    <text evidence="2 9 12">Pyrimidine metabolism; UMP biosynthesis via de novo pathway; UMP from orotate: step 2/2.</text>
</comment>
<feature type="binding site" evidence="9 11">
    <location>
        <position position="36"/>
    </location>
    <ligand>
        <name>substrate</name>
    </ligand>
</feature>
<dbReference type="Gene3D" id="3.20.20.70">
    <property type="entry name" value="Aldolase class I"/>
    <property type="match status" value="1"/>
</dbReference>
<feature type="active site" description="Proton donor" evidence="9">
    <location>
        <position position="65"/>
    </location>
</feature>
<keyword evidence="14" id="KW-1185">Reference proteome</keyword>
<evidence type="ECO:0000313" key="13">
    <source>
        <dbReference type="EMBL" id="EGG30345.1"/>
    </source>
</evidence>
<dbReference type="FunFam" id="3.20.20.70:FF:000015">
    <property type="entry name" value="Orotidine 5'-phosphate decarboxylase"/>
    <property type="match status" value="1"/>
</dbReference>
<accession>F3KZX9</accession>
<comment type="catalytic activity">
    <reaction evidence="7 9 12">
        <text>orotidine 5'-phosphate + H(+) = UMP + CO2</text>
        <dbReference type="Rhea" id="RHEA:11596"/>
        <dbReference type="ChEBI" id="CHEBI:15378"/>
        <dbReference type="ChEBI" id="CHEBI:16526"/>
        <dbReference type="ChEBI" id="CHEBI:57538"/>
        <dbReference type="ChEBI" id="CHEBI:57865"/>
        <dbReference type="EC" id="4.1.1.23"/>
    </reaction>
</comment>
<dbReference type="HAMAP" id="MF_01200_B">
    <property type="entry name" value="OMPdecase_type1_B"/>
    <property type="match status" value="1"/>
</dbReference>
<evidence type="ECO:0000256" key="7">
    <source>
        <dbReference type="ARBA" id="ARBA00049157"/>
    </source>
</evidence>
<gene>
    <name evidence="9" type="primary">pyrF</name>
    <name evidence="13" type="ORF">IMCC3088_591</name>
</gene>
<feature type="active site" description="For OMPdecase activity" evidence="10">
    <location>
        <position position="68"/>
    </location>
</feature>
<comment type="caution">
    <text evidence="13">The sequence shown here is derived from an EMBL/GenBank/DDBJ whole genome shotgun (WGS) entry which is preliminary data.</text>
</comment>
<keyword evidence="6 9" id="KW-0456">Lyase</keyword>
<proteinExistence type="inferred from homology"/>
<dbReference type="RefSeq" id="WP_009574973.1">
    <property type="nucleotide sequence ID" value="NZ_AEIG01000016.1"/>
</dbReference>
<feature type="binding site" evidence="9 11">
    <location>
        <position position="213"/>
    </location>
    <ligand>
        <name>substrate</name>
    </ligand>
</feature>
<dbReference type="Proteomes" id="UP000005615">
    <property type="component" value="Unassembled WGS sequence"/>
</dbReference>
<feature type="binding site" evidence="9 11">
    <location>
        <position position="14"/>
    </location>
    <ligand>
        <name>substrate</name>
    </ligand>
</feature>
<comment type="similarity">
    <text evidence="8 9">Belongs to the OMP decarboxylase family. Type 1 subfamily.</text>
</comment>
<dbReference type="GO" id="GO:0004590">
    <property type="term" value="F:orotidine-5'-phosphate decarboxylase activity"/>
    <property type="evidence" value="ECO:0007669"/>
    <property type="project" value="UniProtKB-UniRule"/>
</dbReference>
<evidence type="ECO:0000256" key="2">
    <source>
        <dbReference type="ARBA" id="ARBA00004861"/>
    </source>
</evidence>
<dbReference type="GO" id="GO:0044205">
    <property type="term" value="P:'de novo' UMP biosynthetic process"/>
    <property type="evidence" value="ECO:0007669"/>
    <property type="project" value="UniProtKB-UniRule"/>
</dbReference>
<dbReference type="CDD" id="cd04725">
    <property type="entry name" value="OMP_decarboxylase_like"/>
    <property type="match status" value="1"/>
</dbReference>
<evidence type="ECO:0000256" key="8">
    <source>
        <dbReference type="ARBA" id="ARBA00061012"/>
    </source>
</evidence>
<evidence type="ECO:0000256" key="12">
    <source>
        <dbReference type="RuleBase" id="RU000512"/>
    </source>
</evidence>
<dbReference type="InterPro" id="IPR013785">
    <property type="entry name" value="Aldolase_TIM"/>
</dbReference>
<dbReference type="NCBIfam" id="NF001273">
    <property type="entry name" value="PRK00230.1"/>
    <property type="match status" value="1"/>
</dbReference>
<evidence type="ECO:0000256" key="9">
    <source>
        <dbReference type="HAMAP-Rule" id="MF_01200"/>
    </source>
</evidence>
<feature type="binding site" evidence="9 11">
    <location>
        <position position="192"/>
    </location>
    <ligand>
        <name>substrate</name>
    </ligand>
</feature>
<dbReference type="GO" id="GO:0005829">
    <property type="term" value="C:cytosol"/>
    <property type="evidence" value="ECO:0007669"/>
    <property type="project" value="TreeGrafter"/>
</dbReference>
<name>F3KZX9_9GAMM</name>
<feature type="binding site" evidence="9 11">
    <location>
        <position position="212"/>
    </location>
    <ligand>
        <name>substrate</name>
    </ligand>
</feature>
<keyword evidence="4 9" id="KW-0210">Decarboxylase</keyword>
<protein>
    <recommendedName>
        <fullName evidence="9">Orotidine 5'-phosphate decarboxylase</fullName>
        <ecNumber evidence="9">4.1.1.23</ecNumber>
    </recommendedName>
    <alternativeName>
        <fullName evidence="9">OMP decarboxylase</fullName>
        <shortName evidence="9">OMPDCase</shortName>
        <shortName evidence="9">OMPdecase</shortName>
    </alternativeName>
</protein>